<name>A0A1H3MG96_9RHOB</name>
<dbReference type="EMBL" id="FNPF01000017">
    <property type="protein sequence ID" value="SDY75583.1"/>
    <property type="molecule type" value="Genomic_DNA"/>
</dbReference>
<dbReference type="AlphaFoldDB" id="A0A1H3MG96"/>
<evidence type="ECO:0000313" key="2">
    <source>
        <dbReference type="Proteomes" id="UP000199286"/>
    </source>
</evidence>
<gene>
    <name evidence="1" type="ORF">SAMN05444340_1175</name>
</gene>
<reference evidence="1 2" key="1">
    <citation type="submission" date="2016-10" db="EMBL/GenBank/DDBJ databases">
        <authorList>
            <person name="de Groot N.N."/>
        </authorList>
    </citation>
    <scope>NUCLEOTIDE SEQUENCE [LARGE SCALE GENOMIC DNA]</scope>
    <source>
        <strain evidence="1 2">DSM 26880</strain>
    </source>
</reference>
<dbReference type="Proteomes" id="UP000199286">
    <property type="component" value="Unassembled WGS sequence"/>
</dbReference>
<sequence length="229" mass="25750">MKPIDPASAIDAAKSFFGPIEGEPRVPATAVLLREVIHALEIMWGYSDQELQYGHDPRGAYAVLHALKNADLVARVYDPGHPVAEFPVIPTPSWPHPPDEAPRSFMEPDDADAVSPVSSYWISTIEYDQDCRGYVGHLPVVPREEAEAWLKRAGASRNYPAIPRRLTHADTEAVFLEYVAEFNNATPPTQAERKVWRQRHGIGRDRLSELVKDLAPEEWSRPGRRKTKI</sequence>
<keyword evidence="2" id="KW-1185">Reference proteome</keyword>
<organism evidence="1 2">
    <name type="scientific">Citreimonas salinaria</name>
    <dbReference type="NCBI Taxonomy" id="321339"/>
    <lineage>
        <taxon>Bacteria</taxon>
        <taxon>Pseudomonadati</taxon>
        <taxon>Pseudomonadota</taxon>
        <taxon>Alphaproteobacteria</taxon>
        <taxon>Rhodobacterales</taxon>
        <taxon>Roseobacteraceae</taxon>
        <taxon>Citreimonas</taxon>
    </lineage>
</organism>
<evidence type="ECO:0000313" key="1">
    <source>
        <dbReference type="EMBL" id="SDY75583.1"/>
    </source>
</evidence>
<dbReference type="STRING" id="321339.SAMN05444340_1175"/>
<accession>A0A1H3MG96</accession>
<proteinExistence type="predicted"/>
<protein>
    <submittedName>
        <fullName evidence="1">Uncharacterized protein</fullName>
    </submittedName>
</protein>